<evidence type="ECO:0000313" key="3">
    <source>
        <dbReference type="EMBL" id="MFD2562556.1"/>
    </source>
</evidence>
<feature type="chain" id="PRO_5046676466" evidence="2">
    <location>
        <begin position="24"/>
        <end position="449"/>
    </location>
</feature>
<dbReference type="Pfam" id="PF07676">
    <property type="entry name" value="PD40"/>
    <property type="match status" value="2"/>
</dbReference>
<sequence length="449" mass="51501">MKNILRILVTIVALLVFNQSVHSQIQEPLKVSKESEVDMKTYTGIISEQYANGSPSLWKTLVNGKTEGLWLEWYPNGVLRYRAYWKNSLGNGRWEYFYPNGQLRSESFYIDDITQGIFKTYYENGQLKYDATYINGKKDGVEFTYDPKGILLSRKRYENGIQRIDEPLIFQEGLISEQNSNEWGINFMPDGETAYFTRRDMKTGQKRIYSTNKTKKGWSKPIIAAFSIDEDEAPFINSDASELYFASYRPLPDGSTTQKMDMNIWVMNKSYNGWSKPKPLSNTINKSMAKGNVWPANYEAGPITDKDGNLYYWTKGVNNDRTNLYFSILKSDGTYGKPQELIPPSSPINYDTSPQFSPDGNILFFGSDNRYDGYGGSDIYYSVKKGDVWSIPKNLGPVVNSSQSEGSPSFSPDGKYFYFSSNRGDMKDANGERIWNLYYMESKYLMINK</sequence>
<feature type="signal peptide" evidence="2">
    <location>
        <begin position="1"/>
        <end position="23"/>
    </location>
</feature>
<dbReference type="RefSeq" id="WP_378291249.1">
    <property type="nucleotide sequence ID" value="NZ_JBHULE010000008.1"/>
</dbReference>
<dbReference type="Pfam" id="PF07661">
    <property type="entry name" value="MORN_2"/>
    <property type="match status" value="3"/>
</dbReference>
<dbReference type="Proteomes" id="UP001597319">
    <property type="component" value="Unassembled WGS sequence"/>
</dbReference>
<accession>A0ABW5LEF5</accession>
<evidence type="ECO:0000313" key="4">
    <source>
        <dbReference type="Proteomes" id="UP001597319"/>
    </source>
</evidence>
<dbReference type="SUPFAM" id="SSF82185">
    <property type="entry name" value="Histone H3 K4-specific methyltransferase SET7/9 N-terminal domain"/>
    <property type="match status" value="1"/>
</dbReference>
<organism evidence="3 4">
    <name type="scientific">Aquimarina rubra</name>
    <dbReference type="NCBI Taxonomy" id="1920033"/>
    <lineage>
        <taxon>Bacteria</taxon>
        <taxon>Pseudomonadati</taxon>
        <taxon>Bacteroidota</taxon>
        <taxon>Flavobacteriia</taxon>
        <taxon>Flavobacteriales</taxon>
        <taxon>Flavobacteriaceae</taxon>
        <taxon>Aquimarina</taxon>
    </lineage>
</organism>
<dbReference type="Gene3D" id="2.120.10.30">
    <property type="entry name" value="TolB, C-terminal domain"/>
    <property type="match status" value="1"/>
</dbReference>
<evidence type="ECO:0000256" key="1">
    <source>
        <dbReference type="ARBA" id="ARBA00009820"/>
    </source>
</evidence>
<dbReference type="InterPro" id="IPR011659">
    <property type="entry name" value="WD40"/>
</dbReference>
<name>A0ABW5LEF5_9FLAO</name>
<evidence type="ECO:0000256" key="2">
    <source>
        <dbReference type="SAM" id="SignalP"/>
    </source>
</evidence>
<protein>
    <submittedName>
        <fullName evidence="3">Uncharacterized protein</fullName>
    </submittedName>
</protein>
<dbReference type="Gene3D" id="2.20.110.10">
    <property type="entry name" value="Histone H3 K4-specific methyltransferase SET7/9 N-terminal domain"/>
    <property type="match status" value="2"/>
</dbReference>
<dbReference type="InterPro" id="IPR011042">
    <property type="entry name" value="6-blade_b-propeller_TolB-like"/>
</dbReference>
<dbReference type="PANTHER" id="PTHR36842:SF1">
    <property type="entry name" value="PROTEIN TOLB"/>
    <property type="match status" value="1"/>
</dbReference>
<keyword evidence="2" id="KW-0732">Signal</keyword>
<proteinExistence type="inferred from homology"/>
<dbReference type="SUPFAM" id="SSF82171">
    <property type="entry name" value="DPP6 N-terminal domain-like"/>
    <property type="match status" value="1"/>
</dbReference>
<comment type="similarity">
    <text evidence="1">Belongs to the TolB family.</text>
</comment>
<reference evidence="4" key="1">
    <citation type="journal article" date="2019" name="Int. J. Syst. Evol. Microbiol.">
        <title>The Global Catalogue of Microorganisms (GCM) 10K type strain sequencing project: providing services to taxonomists for standard genome sequencing and annotation.</title>
        <authorList>
            <consortium name="The Broad Institute Genomics Platform"/>
            <consortium name="The Broad Institute Genome Sequencing Center for Infectious Disease"/>
            <person name="Wu L."/>
            <person name="Ma J."/>
        </authorList>
    </citation>
    <scope>NUCLEOTIDE SEQUENCE [LARGE SCALE GENOMIC DNA]</scope>
    <source>
        <strain evidence="4">KCTC 52274</strain>
    </source>
</reference>
<keyword evidence="4" id="KW-1185">Reference proteome</keyword>
<dbReference type="PANTHER" id="PTHR36842">
    <property type="entry name" value="PROTEIN TOLB HOMOLOG"/>
    <property type="match status" value="1"/>
</dbReference>
<dbReference type="InterPro" id="IPR011652">
    <property type="entry name" value="MORN_2"/>
</dbReference>
<dbReference type="EMBL" id="JBHULE010000008">
    <property type="protein sequence ID" value="MFD2562556.1"/>
    <property type="molecule type" value="Genomic_DNA"/>
</dbReference>
<gene>
    <name evidence="3" type="ORF">ACFSR1_07705</name>
</gene>
<comment type="caution">
    <text evidence="3">The sequence shown here is derived from an EMBL/GenBank/DDBJ whole genome shotgun (WGS) entry which is preliminary data.</text>
</comment>